<reference evidence="2 3" key="1">
    <citation type="journal article" date="2019" name="Environ. Microbiol.">
        <title>At the nexus of three kingdoms: the genome of the mycorrhizal fungus Gigaspora margarita provides insights into plant, endobacterial and fungal interactions.</title>
        <authorList>
            <person name="Venice F."/>
            <person name="Ghignone S."/>
            <person name="Salvioli di Fossalunga A."/>
            <person name="Amselem J."/>
            <person name="Novero M."/>
            <person name="Xianan X."/>
            <person name="Sedzielewska Toro K."/>
            <person name="Morin E."/>
            <person name="Lipzen A."/>
            <person name="Grigoriev I.V."/>
            <person name="Henrissat B."/>
            <person name="Martin F.M."/>
            <person name="Bonfante P."/>
        </authorList>
    </citation>
    <scope>NUCLEOTIDE SEQUENCE [LARGE SCALE GENOMIC DNA]</scope>
    <source>
        <strain evidence="2 3">BEG34</strain>
    </source>
</reference>
<keyword evidence="3" id="KW-1185">Reference proteome</keyword>
<evidence type="ECO:0000313" key="3">
    <source>
        <dbReference type="Proteomes" id="UP000439903"/>
    </source>
</evidence>
<dbReference type="Proteomes" id="UP000439903">
    <property type="component" value="Unassembled WGS sequence"/>
</dbReference>
<feature type="region of interest" description="Disordered" evidence="1">
    <location>
        <begin position="203"/>
        <end position="224"/>
    </location>
</feature>
<accession>A0A8H4EMT1</accession>
<dbReference type="OrthoDB" id="5949084at2759"/>
<organism evidence="2 3">
    <name type="scientific">Gigaspora margarita</name>
    <dbReference type="NCBI Taxonomy" id="4874"/>
    <lineage>
        <taxon>Eukaryota</taxon>
        <taxon>Fungi</taxon>
        <taxon>Fungi incertae sedis</taxon>
        <taxon>Mucoromycota</taxon>
        <taxon>Glomeromycotina</taxon>
        <taxon>Glomeromycetes</taxon>
        <taxon>Diversisporales</taxon>
        <taxon>Gigasporaceae</taxon>
        <taxon>Gigaspora</taxon>
    </lineage>
</organism>
<dbReference type="EMBL" id="WTPW01000345">
    <property type="protein sequence ID" value="KAF0520777.1"/>
    <property type="molecule type" value="Genomic_DNA"/>
</dbReference>
<name>A0A8H4EMT1_GIGMA</name>
<evidence type="ECO:0000313" key="2">
    <source>
        <dbReference type="EMBL" id="KAF0520777.1"/>
    </source>
</evidence>
<sequence>MKDLQLVDFKELELHLFENYADALKMIINVSLLNNYLNQNVIPIITDWPGQLFIRKIITYLKIQQSVTNILQVYKNFHPIISLLHVLFFQIFYWTDNNHPFNKSIKSFLVHFNNYYVENVHSRTRAYTTKYSTTDKIIKEAFVIAEVLICGHGYYIICYNAMKGRCKYCYNYYETGIKNNVKSFINRLEKEANILTENDIDIDNNKNNENKNNNNNNNNDDDEVKNLNLVLSEKDKIEQEFTDKLVNVLNW</sequence>
<gene>
    <name evidence="2" type="ORF">F8M41_016113</name>
</gene>
<protein>
    <submittedName>
        <fullName evidence="2">Uncharacterized protein</fullName>
    </submittedName>
</protein>
<dbReference type="AlphaFoldDB" id="A0A8H4EMT1"/>
<comment type="caution">
    <text evidence="2">The sequence shown here is derived from an EMBL/GenBank/DDBJ whole genome shotgun (WGS) entry which is preliminary data.</text>
</comment>
<proteinExistence type="predicted"/>
<evidence type="ECO:0000256" key="1">
    <source>
        <dbReference type="SAM" id="MobiDB-lite"/>
    </source>
</evidence>